<keyword evidence="1" id="KW-0472">Membrane</keyword>
<protein>
    <submittedName>
        <fullName evidence="2">Uncharacterized protein</fullName>
    </submittedName>
</protein>
<evidence type="ECO:0000313" key="2">
    <source>
        <dbReference type="EMBL" id="OGZ32248.1"/>
    </source>
</evidence>
<dbReference type="AlphaFoldDB" id="A0A1G2F3S9"/>
<accession>A0A1G2F3S9</accession>
<keyword evidence="1" id="KW-1133">Transmembrane helix</keyword>
<comment type="caution">
    <text evidence="2">The sequence shown here is derived from an EMBL/GenBank/DDBJ whole genome shotgun (WGS) entry which is preliminary data.</text>
</comment>
<dbReference type="STRING" id="1801726.A3H02_00915"/>
<evidence type="ECO:0000256" key="1">
    <source>
        <dbReference type="SAM" id="Phobius"/>
    </source>
</evidence>
<sequence length="134" mass="15792">MNYLELFGILSFASFAAMVLTIVLGIKKIKSLDKITVEKILAENSGFFEREIGAKLRIVSDNFKKILGHPEFLKFLEFFLRRLRILVLKIENFLLERIDYLRGKRKINSMNGEHSSEFMKEMSDWKNNNDKDKR</sequence>
<evidence type="ECO:0000313" key="3">
    <source>
        <dbReference type="Proteomes" id="UP000176787"/>
    </source>
</evidence>
<keyword evidence="1" id="KW-0812">Transmembrane</keyword>
<feature type="transmembrane region" description="Helical" evidence="1">
    <location>
        <begin position="6"/>
        <end position="26"/>
    </location>
</feature>
<name>A0A1G2F3S9_9BACT</name>
<reference evidence="2 3" key="1">
    <citation type="journal article" date="2016" name="Nat. Commun.">
        <title>Thousands of microbial genomes shed light on interconnected biogeochemical processes in an aquifer system.</title>
        <authorList>
            <person name="Anantharaman K."/>
            <person name="Brown C.T."/>
            <person name="Hug L.A."/>
            <person name="Sharon I."/>
            <person name="Castelle C.J."/>
            <person name="Probst A.J."/>
            <person name="Thomas B.C."/>
            <person name="Singh A."/>
            <person name="Wilkins M.J."/>
            <person name="Karaoz U."/>
            <person name="Brodie E.L."/>
            <person name="Williams K.H."/>
            <person name="Hubbard S.S."/>
            <person name="Banfield J.F."/>
        </authorList>
    </citation>
    <scope>NUCLEOTIDE SEQUENCE [LARGE SCALE GENOMIC DNA]</scope>
</reference>
<dbReference type="Proteomes" id="UP000176787">
    <property type="component" value="Unassembled WGS sequence"/>
</dbReference>
<organism evidence="2 3">
    <name type="scientific">Candidatus Niyogibacteria bacterium RIFCSPLOWO2_12_FULL_41_13</name>
    <dbReference type="NCBI Taxonomy" id="1801726"/>
    <lineage>
        <taxon>Bacteria</taxon>
        <taxon>Candidatus Niyogiibacteriota</taxon>
    </lineage>
</organism>
<proteinExistence type="predicted"/>
<dbReference type="EMBL" id="MHMS01000011">
    <property type="protein sequence ID" value="OGZ32248.1"/>
    <property type="molecule type" value="Genomic_DNA"/>
</dbReference>
<gene>
    <name evidence="2" type="ORF">A3H02_00915</name>
</gene>